<dbReference type="CDD" id="cd06171">
    <property type="entry name" value="Sigma70_r4"/>
    <property type="match status" value="1"/>
</dbReference>
<evidence type="ECO:0000313" key="8">
    <source>
        <dbReference type="Proteomes" id="UP000464178"/>
    </source>
</evidence>
<dbReference type="PANTHER" id="PTHR44129">
    <property type="entry name" value="WD REPEAT-CONTAINING PROTEIN POP1"/>
    <property type="match status" value="1"/>
</dbReference>
<sequence>MSARLRAWFRAAPVTIASAEVNADDGELVRRFAEARDEVAFAELVRRHGPMVLATCRRVLHPDVHTADDAFQATFLVLATRAATVSPPERVGAWLYGVAVHVAKKARAWARKLVSSAAVDFTRVPVPSDASDPDVTALRAKIDDVLAGLPTKYRSPIVLCDLEQRSRAEAAGLLGWSEGTLSGRLSRARKLLADRLSRRGVAVPAAGLGVLLPASAALATVPAQLAASTFRSAVLVAVGVTAGDGIPAPVAALVQGVPMHTTTFKLFAAGVTGVALALGAFGLHALIAADPPAPAQTTAAPLAAPAATKGWGTKYTFTYKSAVTAVVFGLDLVAAGDVDGVLILWDTMTGKESETLLEGAEAAKPINHLQISPDSAWLYLMTNDNANRHQVGVPKKDRIFPGTGGNENFKAYGVTADGEYWLQTSASDEHKNLRLLKNNFANNVLTSENEGTFRHKEKVDLAAAGEADVVATISDGVLRRWDKTQAKPVWEEKLEKFEATVLVVCPSSKAIAVGGKNGEVRVYAGLTGKVQATLKGHKDAVNAIAFSADGKQVVTGGADKTARVYDAETGKERAVLKGHTDAVTTVAFNPGGEMIVTGSSDKTVRVWEFKE</sequence>
<dbReference type="InterPro" id="IPR014284">
    <property type="entry name" value="RNA_pol_sigma-70_dom"/>
</dbReference>
<dbReference type="EMBL" id="LR593886">
    <property type="protein sequence ID" value="VTS03396.1"/>
    <property type="molecule type" value="Genomic_DNA"/>
</dbReference>
<dbReference type="SMART" id="SM00320">
    <property type="entry name" value="WD40"/>
    <property type="match status" value="5"/>
</dbReference>
<dbReference type="NCBIfam" id="TIGR02937">
    <property type="entry name" value="sigma70-ECF"/>
    <property type="match status" value="1"/>
</dbReference>
<dbReference type="Gene3D" id="1.10.1740.10">
    <property type="match status" value="1"/>
</dbReference>
<dbReference type="PROSITE" id="PS50294">
    <property type="entry name" value="WD_REPEATS_REGION"/>
    <property type="match status" value="2"/>
</dbReference>
<accession>A0A6P2DJK2</accession>
<keyword evidence="4" id="KW-0472">Membrane</keyword>
<dbReference type="InterPro" id="IPR013249">
    <property type="entry name" value="RNA_pol_sigma70_r4_t2"/>
</dbReference>
<feature type="repeat" description="WD" evidence="3">
    <location>
        <begin position="534"/>
        <end position="575"/>
    </location>
</feature>
<evidence type="ECO:0000256" key="4">
    <source>
        <dbReference type="SAM" id="Phobius"/>
    </source>
</evidence>
<evidence type="ECO:0000313" key="7">
    <source>
        <dbReference type="EMBL" id="VTS03396.1"/>
    </source>
</evidence>
<keyword evidence="4" id="KW-1133">Transmembrane helix</keyword>
<dbReference type="GO" id="GO:0016987">
    <property type="term" value="F:sigma factor activity"/>
    <property type="evidence" value="ECO:0007669"/>
    <property type="project" value="InterPro"/>
</dbReference>
<proteinExistence type="predicted"/>
<dbReference type="GO" id="GO:0005829">
    <property type="term" value="C:cytosol"/>
    <property type="evidence" value="ECO:0007669"/>
    <property type="project" value="UniProtKB-ARBA"/>
</dbReference>
<feature type="domain" description="RNA polymerase sigma-70 region 2" evidence="5">
    <location>
        <begin position="44"/>
        <end position="106"/>
    </location>
</feature>
<evidence type="ECO:0000256" key="1">
    <source>
        <dbReference type="ARBA" id="ARBA00022574"/>
    </source>
</evidence>
<dbReference type="Gene3D" id="2.130.10.10">
    <property type="entry name" value="YVTN repeat-like/Quinoprotein amine dehydrogenase"/>
    <property type="match status" value="2"/>
</dbReference>
<dbReference type="RefSeq" id="WP_162673015.1">
    <property type="nucleotide sequence ID" value="NZ_LR593886.1"/>
</dbReference>
<evidence type="ECO:0000259" key="6">
    <source>
        <dbReference type="Pfam" id="PF08281"/>
    </source>
</evidence>
<dbReference type="PROSITE" id="PS00678">
    <property type="entry name" value="WD_REPEATS_1"/>
    <property type="match status" value="1"/>
</dbReference>
<feature type="repeat" description="WD" evidence="3">
    <location>
        <begin position="576"/>
        <end position="611"/>
    </location>
</feature>
<dbReference type="InterPro" id="IPR013325">
    <property type="entry name" value="RNA_pol_sigma_r2"/>
</dbReference>
<dbReference type="Pfam" id="PF00400">
    <property type="entry name" value="WD40"/>
    <property type="match status" value="2"/>
</dbReference>
<dbReference type="InterPro" id="IPR019775">
    <property type="entry name" value="WD40_repeat_CS"/>
</dbReference>
<dbReference type="Proteomes" id="UP000464178">
    <property type="component" value="Chromosome"/>
</dbReference>
<dbReference type="InterPro" id="IPR015943">
    <property type="entry name" value="WD40/YVTN_repeat-like_dom_sf"/>
</dbReference>
<keyword evidence="1 3" id="KW-0853">WD repeat</keyword>
<dbReference type="KEGG" id="gms:SOIL9_71970"/>
<protein>
    <submittedName>
        <fullName evidence="7">Uncharacterized protein</fullName>
    </submittedName>
</protein>
<dbReference type="SUPFAM" id="SSF88659">
    <property type="entry name" value="Sigma3 and sigma4 domains of RNA polymerase sigma factors"/>
    <property type="match status" value="1"/>
</dbReference>
<dbReference type="Pfam" id="PF04542">
    <property type="entry name" value="Sigma70_r2"/>
    <property type="match status" value="1"/>
</dbReference>
<dbReference type="GO" id="GO:0003677">
    <property type="term" value="F:DNA binding"/>
    <property type="evidence" value="ECO:0007669"/>
    <property type="project" value="InterPro"/>
</dbReference>
<dbReference type="InterPro" id="IPR050349">
    <property type="entry name" value="WD_LIS1/nudF_dynein_reg"/>
</dbReference>
<keyword evidence="8" id="KW-1185">Reference proteome</keyword>
<evidence type="ECO:0000259" key="5">
    <source>
        <dbReference type="Pfam" id="PF04542"/>
    </source>
</evidence>
<dbReference type="SUPFAM" id="SSF50998">
    <property type="entry name" value="Quinoprotein alcohol dehydrogenase-like"/>
    <property type="match status" value="1"/>
</dbReference>
<reference evidence="7 8" key="1">
    <citation type="submission" date="2019-05" db="EMBL/GenBank/DDBJ databases">
        <authorList>
            <consortium name="Science for Life Laboratories"/>
        </authorList>
    </citation>
    <scope>NUCLEOTIDE SEQUENCE [LARGE SCALE GENOMIC DNA]</scope>
    <source>
        <strain evidence="7">Soil9</strain>
    </source>
</reference>
<dbReference type="InterPro" id="IPR011047">
    <property type="entry name" value="Quinoprotein_ADH-like_sf"/>
</dbReference>
<gene>
    <name evidence="7" type="ORF">SOIL9_71970</name>
</gene>
<feature type="transmembrane region" description="Helical" evidence="4">
    <location>
        <begin position="200"/>
        <end position="221"/>
    </location>
</feature>
<dbReference type="InterPro" id="IPR007627">
    <property type="entry name" value="RNA_pol_sigma70_r2"/>
</dbReference>
<dbReference type="AlphaFoldDB" id="A0A6P2DJK2"/>
<dbReference type="GO" id="GO:0006352">
    <property type="term" value="P:DNA-templated transcription initiation"/>
    <property type="evidence" value="ECO:0007669"/>
    <property type="project" value="InterPro"/>
</dbReference>
<feature type="transmembrane region" description="Helical" evidence="4">
    <location>
        <begin position="266"/>
        <end position="287"/>
    </location>
</feature>
<keyword evidence="4" id="KW-0812">Transmembrane</keyword>
<dbReference type="Pfam" id="PF08281">
    <property type="entry name" value="Sigma70_r4_2"/>
    <property type="match status" value="1"/>
</dbReference>
<feature type="transmembrane region" description="Helical" evidence="4">
    <location>
        <begin position="233"/>
        <end position="254"/>
    </location>
</feature>
<feature type="domain" description="RNA polymerase sigma factor 70 region 4 type 2" evidence="6">
    <location>
        <begin position="140"/>
        <end position="192"/>
    </location>
</feature>
<dbReference type="InterPro" id="IPR001680">
    <property type="entry name" value="WD40_rpt"/>
</dbReference>
<dbReference type="Gene3D" id="1.10.10.10">
    <property type="entry name" value="Winged helix-like DNA-binding domain superfamily/Winged helix DNA-binding domain"/>
    <property type="match status" value="1"/>
</dbReference>
<evidence type="ECO:0000256" key="3">
    <source>
        <dbReference type="PROSITE-ProRule" id="PRU00221"/>
    </source>
</evidence>
<dbReference type="SUPFAM" id="SSF88946">
    <property type="entry name" value="Sigma2 domain of RNA polymerase sigma factors"/>
    <property type="match status" value="1"/>
</dbReference>
<name>A0A6P2DJK2_9BACT</name>
<organism evidence="7 8">
    <name type="scientific">Gemmata massiliana</name>
    <dbReference type="NCBI Taxonomy" id="1210884"/>
    <lineage>
        <taxon>Bacteria</taxon>
        <taxon>Pseudomonadati</taxon>
        <taxon>Planctomycetota</taxon>
        <taxon>Planctomycetia</taxon>
        <taxon>Gemmatales</taxon>
        <taxon>Gemmataceae</taxon>
        <taxon>Gemmata</taxon>
    </lineage>
</organism>
<dbReference type="InterPro" id="IPR013324">
    <property type="entry name" value="RNA_pol_sigma_r3/r4-like"/>
</dbReference>
<keyword evidence="2" id="KW-0677">Repeat</keyword>
<dbReference type="PROSITE" id="PS50082">
    <property type="entry name" value="WD_REPEATS_2"/>
    <property type="match status" value="2"/>
</dbReference>
<evidence type="ECO:0000256" key="2">
    <source>
        <dbReference type="ARBA" id="ARBA00022737"/>
    </source>
</evidence>
<dbReference type="InterPro" id="IPR036388">
    <property type="entry name" value="WH-like_DNA-bd_sf"/>
</dbReference>